<dbReference type="EMBL" id="JAGEVF010000001">
    <property type="protein sequence ID" value="MBO3115513.1"/>
    <property type="molecule type" value="Genomic_DNA"/>
</dbReference>
<accession>A0ABS3SYE5</accession>
<evidence type="ECO:0000313" key="1">
    <source>
        <dbReference type="EMBL" id="MBO3115513.1"/>
    </source>
</evidence>
<dbReference type="Proteomes" id="UP000676776">
    <property type="component" value="Unassembled WGS sequence"/>
</dbReference>
<evidence type="ECO:0008006" key="3">
    <source>
        <dbReference type="Google" id="ProtNLM"/>
    </source>
</evidence>
<gene>
    <name evidence="1" type="ORF">J4050_02070</name>
</gene>
<dbReference type="Gene3D" id="2.40.160.60">
    <property type="entry name" value="Outer membrane protein transport protein (OMPP1/FadL/TodX)"/>
    <property type="match status" value="1"/>
</dbReference>
<proteinExistence type="predicted"/>
<reference evidence="1 2" key="1">
    <citation type="submission" date="2021-03" db="EMBL/GenBank/DDBJ databases">
        <title>Winogradskyella sp. nov., isolated from costal sediment.</title>
        <authorList>
            <person name="Gao C."/>
        </authorList>
    </citation>
    <scope>NUCLEOTIDE SEQUENCE [LARGE SCALE GENOMIC DNA]</scope>
    <source>
        <strain evidence="1 2">DF17</strain>
    </source>
</reference>
<dbReference type="RefSeq" id="WP_208152273.1">
    <property type="nucleotide sequence ID" value="NZ_JAGEVF010000001.1"/>
</dbReference>
<evidence type="ECO:0000313" key="2">
    <source>
        <dbReference type="Proteomes" id="UP000676776"/>
    </source>
</evidence>
<organism evidence="1 2">
    <name type="scientific">Winogradskyella pelagia</name>
    <dbReference type="NCBI Taxonomy" id="2819984"/>
    <lineage>
        <taxon>Bacteria</taxon>
        <taxon>Pseudomonadati</taxon>
        <taxon>Bacteroidota</taxon>
        <taxon>Flavobacteriia</taxon>
        <taxon>Flavobacteriales</taxon>
        <taxon>Flavobacteriaceae</taxon>
        <taxon>Winogradskyella</taxon>
    </lineage>
</organism>
<sequence length="471" mass="52121">MRAKIILFCIGICSTMLNWSQQGNYKFNNFGNRSILLSGNVTGSVSDIGLVFYNPARLTSIENTGFAFNAKAYQLNSLILTTVLDEERQIENTSFGGVPSMAGGTFKLFGERFGYSFISRRRNDLNLGISSNQITDNILNFFPSTENYGLNASVNSNVREDWYGLTWATEVNDNLSLGISAFGSSYKDSGSRSISHTIQYNSDAVAYYLTQTGFSQKSYGLYLKLGMSYKLNSIDLGLNINLPYLEIYEDASYNYNQVVSGAGSGSDVFYTYGFDSLDARRKEPFGISIGAGIPVNRSKIHLNLDFVSGISDFTRIRIPDIDIGQPNLIPVPFNEERRAIINFGAGGEVYISEKFKSFFGFSTDFNAYKTNASVLDLTTNDSDNTAIGANYFHLSGGIDWKMSWANIILGITYATGSADFNNPFQINASGLDFNNTQNSNLKNRRYQAIIGLEIPIIEKTISKFNKKIGGE</sequence>
<name>A0ABS3SYE5_9FLAO</name>
<comment type="caution">
    <text evidence="1">The sequence shown here is derived from an EMBL/GenBank/DDBJ whole genome shotgun (WGS) entry which is preliminary data.</text>
</comment>
<keyword evidence="2" id="KW-1185">Reference proteome</keyword>
<protein>
    <recommendedName>
        <fullName evidence="3">Long-chain fatty acid transport protein</fullName>
    </recommendedName>
</protein>